<gene>
    <name evidence="1" type="ORF">ACFSQP_10655</name>
</gene>
<dbReference type="Proteomes" id="UP001597472">
    <property type="component" value="Unassembled WGS sequence"/>
</dbReference>
<evidence type="ECO:0000313" key="2">
    <source>
        <dbReference type="Proteomes" id="UP001597472"/>
    </source>
</evidence>
<dbReference type="RefSeq" id="WP_376894228.1">
    <property type="nucleotide sequence ID" value="NZ_JBHULS010000004.1"/>
</dbReference>
<accession>A0ABW5KTI7</accession>
<reference evidence="2" key="1">
    <citation type="journal article" date="2019" name="Int. J. Syst. Evol. Microbiol.">
        <title>The Global Catalogue of Microorganisms (GCM) 10K type strain sequencing project: providing services to taxonomists for standard genome sequencing and annotation.</title>
        <authorList>
            <consortium name="The Broad Institute Genomics Platform"/>
            <consortium name="The Broad Institute Genome Sequencing Center for Infectious Disease"/>
            <person name="Wu L."/>
            <person name="Ma J."/>
        </authorList>
    </citation>
    <scope>NUCLEOTIDE SEQUENCE [LARGE SCALE GENOMIC DNA]</scope>
    <source>
        <strain evidence="2">KCTC 42587</strain>
    </source>
</reference>
<sequence>MDTNSFNNPNTDEEIILARRSQELEVWISHLNYVTDESDQLAKIASNKLGDKALRDQLLEKAEQNTVILNEMHNYKSSIEKYNECDDLECDIYYVNLHDTYSAKYLRHLEAYRAIKNQVFAKLLQ</sequence>
<dbReference type="EMBL" id="JBHULS010000004">
    <property type="protein sequence ID" value="MFD2552277.1"/>
    <property type="molecule type" value="Genomic_DNA"/>
</dbReference>
<proteinExistence type="predicted"/>
<comment type="caution">
    <text evidence="1">The sequence shown here is derived from an EMBL/GenBank/DDBJ whole genome shotgun (WGS) entry which is preliminary data.</text>
</comment>
<protein>
    <submittedName>
        <fullName evidence="1">Uncharacterized protein</fullName>
    </submittedName>
</protein>
<name>A0ABW5KTI7_9FLAO</name>
<organism evidence="1 2">
    <name type="scientific">Bizionia sediminis</name>
    <dbReference type="NCBI Taxonomy" id="1737064"/>
    <lineage>
        <taxon>Bacteria</taxon>
        <taxon>Pseudomonadati</taxon>
        <taxon>Bacteroidota</taxon>
        <taxon>Flavobacteriia</taxon>
        <taxon>Flavobacteriales</taxon>
        <taxon>Flavobacteriaceae</taxon>
        <taxon>Bizionia</taxon>
    </lineage>
</organism>
<evidence type="ECO:0000313" key="1">
    <source>
        <dbReference type="EMBL" id="MFD2552277.1"/>
    </source>
</evidence>
<keyword evidence="2" id="KW-1185">Reference proteome</keyword>